<feature type="binding site" evidence="7">
    <location>
        <position position="115"/>
    </location>
    <ligand>
        <name>Cu cation</name>
        <dbReference type="ChEBI" id="CHEBI:23378"/>
    </ligand>
</feature>
<dbReference type="Pfam" id="PF00127">
    <property type="entry name" value="Copper-bind"/>
    <property type="match status" value="1"/>
</dbReference>
<dbReference type="AlphaFoldDB" id="A0A6C1B3M7"/>
<comment type="subcellular location">
    <subcellularLocation>
        <location evidence="1">Periplasm</location>
    </subcellularLocation>
</comment>
<evidence type="ECO:0000256" key="6">
    <source>
        <dbReference type="ARBA" id="ARBA00023008"/>
    </source>
</evidence>
<reference evidence="10 11" key="1">
    <citation type="submission" date="2020-02" db="EMBL/GenBank/DDBJ databases">
        <title>Nitrogenibacter mangrovi gen. nov., sp. nov. isolated from mangrove sediment, a denitrifying betaproteobacterium.</title>
        <authorList>
            <person name="Liao H."/>
            <person name="Tian Y."/>
        </authorList>
    </citation>
    <scope>NUCLEOTIDE SEQUENCE [LARGE SCALE GENOMIC DNA]</scope>
    <source>
        <strain evidence="10 11">M9-3-2</strain>
    </source>
</reference>
<feature type="chain" id="PRO_5025465852" evidence="8">
    <location>
        <begin position="31"/>
        <end position="156"/>
    </location>
</feature>
<protein>
    <submittedName>
        <fullName evidence="10">Pseudoazurin</fullName>
    </submittedName>
</protein>
<dbReference type="EMBL" id="CP048836">
    <property type="protein sequence ID" value="QID16930.1"/>
    <property type="molecule type" value="Genomic_DNA"/>
</dbReference>
<evidence type="ECO:0000256" key="7">
    <source>
        <dbReference type="PIRSR" id="PIRSR602386-1"/>
    </source>
</evidence>
<feature type="signal peptide" evidence="8">
    <location>
        <begin position="1"/>
        <end position="30"/>
    </location>
</feature>
<feature type="binding site" evidence="7">
    <location>
        <position position="71"/>
    </location>
    <ligand>
        <name>Cu cation</name>
        <dbReference type="ChEBI" id="CHEBI:23378"/>
    </ligand>
</feature>
<feature type="binding site" evidence="7">
    <location>
        <position position="110"/>
    </location>
    <ligand>
        <name>Cu cation</name>
        <dbReference type="ChEBI" id="CHEBI:23378"/>
    </ligand>
</feature>
<dbReference type="Gene3D" id="2.60.40.420">
    <property type="entry name" value="Cupredoxins - blue copper proteins"/>
    <property type="match status" value="1"/>
</dbReference>
<keyword evidence="5" id="KW-0249">Electron transport</keyword>
<keyword evidence="6 7" id="KW-0186">Copper</keyword>
<dbReference type="InterPro" id="IPR002386">
    <property type="entry name" value="Amicyanin/Pseudoazurin"/>
</dbReference>
<dbReference type="KEGG" id="azq:G3580_04310"/>
<evidence type="ECO:0000313" key="10">
    <source>
        <dbReference type="EMBL" id="QID16930.1"/>
    </source>
</evidence>
<dbReference type="GO" id="GO:0042597">
    <property type="term" value="C:periplasmic space"/>
    <property type="evidence" value="ECO:0007669"/>
    <property type="project" value="UniProtKB-SubCell"/>
</dbReference>
<evidence type="ECO:0000256" key="8">
    <source>
        <dbReference type="SAM" id="SignalP"/>
    </source>
</evidence>
<comment type="cofactor">
    <cofactor evidence="7">
        <name>Cu cation</name>
        <dbReference type="ChEBI" id="CHEBI:23378"/>
    </cofactor>
    <text evidence="7">Binds 1 copper ion per subunit.</text>
</comment>
<evidence type="ECO:0000313" key="11">
    <source>
        <dbReference type="Proteomes" id="UP000501991"/>
    </source>
</evidence>
<dbReference type="RefSeq" id="WP_173764098.1">
    <property type="nucleotide sequence ID" value="NZ_CP048836.1"/>
</dbReference>
<evidence type="ECO:0000256" key="5">
    <source>
        <dbReference type="ARBA" id="ARBA00022982"/>
    </source>
</evidence>
<dbReference type="PRINTS" id="PR00155">
    <property type="entry name" value="AMICYANIN"/>
</dbReference>
<proteinExistence type="predicted"/>
<name>A0A6C1B3M7_9RHOO</name>
<evidence type="ECO:0000256" key="4">
    <source>
        <dbReference type="ARBA" id="ARBA00022764"/>
    </source>
</evidence>
<feature type="binding site" evidence="7">
    <location>
        <position position="107"/>
    </location>
    <ligand>
        <name>Cu cation</name>
        <dbReference type="ChEBI" id="CHEBI:23378"/>
    </ligand>
</feature>
<gene>
    <name evidence="10" type="ORF">G3580_04310</name>
</gene>
<keyword evidence="11" id="KW-1185">Reference proteome</keyword>
<keyword evidence="2" id="KW-0813">Transport</keyword>
<keyword evidence="4" id="KW-0574">Periplasm</keyword>
<evidence type="ECO:0000259" key="9">
    <source>
        <dbReference type="Pfam" id="PF00127"/>
    </source>
</evidence>
<dbReference type="Proteomes" id="UP000501991">
    <property type="component" value="Chromosome"/>
</dbReference>
<evidence type="ECO:0000256" key="3">
    <source>
        <dbReference type="ARBA" id="ARBA00022723"/>
    </source>
</evidence>
<evidence type="ECO:0000256" key="1">
    <source>
        <dbReference type="ARBA" id="ARBA00004418"/>
    </source>
</evidence>
<dbReference type="InterPro" id="IPR008972">
    <property type="entry name" value="Cupredoxin"/>
</dbReference>
<accession>A0A6C1B3M7</accession>
<keyword evidence="3 7" id="KW-0479">Metal-binding</keyword>
<dbReference type="GO" id="GO:0005507">
    <property type="term" value="F:copper ion binding"/>
    <property type="evidence" value="ECO:0007669"/>
    <property type="project" value="InterPro"/>
</dbReference>
<sequence length="156" mass="16324">MNRTRNAAGRLVRLLCVGTMAVAGAQAAQADDIRIRMLDTSASGPLAFQPGFVKAKVGDTVIFEPTPNGGHSSVSLLVPPGAHAWSGEADTALRVKLEAEGVYLYACAAHERMGMVGVIQVGTPVNLAAAQAMAKKTSATFVMNKDRFTQALAQVK</sequence>
<dbReference type="GO" id="GO:0009055">
    <property type="term" value="F:electron transfer activity"/>
    <property type="evidence" value="ECO:0007669"/>
    <property type="project" value="InterPro"/>
</dbReference>
<feature type="domain" description="Blue (type 1) copper" evidence="9">
    <location>
        <begin position="39"/>
        <end position="121"/>
    </location>
</feature>
<dbReference type="InterPro" id="IPR000923">
    <property type="entry name" value="BlueCu_1"/>
</dbReference>
<organism evidence="10 11">
    <name type="scientific">Nitrogeniibacter mangrovi</name>
    <dbReference type="NCBI Taxonomy" id="2016596"/>
    <lineage>
        <taxon>Bacteria</taxon>
        <taxon>Pseudomonadati</taxon>
        <taxon>Pseudomonadota</taxon>
        <taxon>Betaproteobacteria</taxon>
        <taxon>Rhodocyclales</taxon>
        <taxon>Zoogloeaceae</taxon>
        <taxon>Nitrogeniibacter</taxon>
    </lineage>
</organism>
<evidence type="ECO:0000256" key="2">
    <source>
        <dbReference type="ARBA" id="ARBA00022448"/>
    </source>
</evidence>
<dbReference type="SUPFAM" id="SSF49503">
    <property type="entry name" value="Cupredoxins"/>
    <property type="match status" value="1"/>
</dbReference>
<keyword evidence="8" id="KW-0732">Signal</keyword>